<keyword evidence="5" id="KW-0479">Metal-binding</keyword>
<dbReference type="InterPro" id="IPR036866">
    <property type="entry name" value="RibonucZ/Hydroxyglut_hydro"/>
</dbReference>
<evidence type="ECO:0000313" key="10">
    <source>
        <dbReference type="Proteomes" id="UP001152798"/>
    </source>
</evidence>
<evidence type="ECO:0000256" key="3">
    <source>
        <dbReference type="ARBA" id="ARBA00022694"/>
    </source>
</evidence>
<keyword evidence="6" id="KW-0255">Endonuclease</keyword>
<name>A0A9P0HNE9_NEZVI</name>
<proteinExistence type="inferred from homology"/>
<accession>A0A9P0HNE9</accession>
<evidence type="ECO:0000313" key="9">
    <source>
        <dbReference type="EMBL" id="CAH1405960.1"/>
    </source>
</evidence>
<organism evidence="9 10">
    <name type="scientific">Nezara viridula</name>
    <name type="common">Southern green stink bug</name>
    <name type="synonym">Cimex viridulus</name>
    <dbReference type="NCBI Taxonomy" id="85310"/>
    <lineage>
        <taxon>Eukaryota</taxon>
        <taxon>Metazoa</taxon>
        <taxon>Ecdysozoa</taxon>
        <taxon>Arthropoda</taxon>
        <taxon>Hexapoda</taxon>
        <taxon>Insecta</taxon>
        <taxon>Pterygota</taxon>
        <taxon>Neoptera</taxon>
        <taxon>Paraneoptera</taxon>
        <taxon>Hemiptera</taxon>
        <taxon>Heteroptera</taxon>
        <taxon>Panheteroptera</taxon>
        <taxon>Pentatomomorpha</taxon>
        <taxon>Pentatomoidea</taxon>
        <taxon>Pentatomidae</taxon>
        <taxon>Pentatominae</taxon>
        <taxon>Nezara</taxon>
    </lineage>
</organism>
<evidence type="ECO:0000256" key="6">
    <source>
        <dbReference type="ARBA" id="ARBA00022759"/>
    </source>
</evidence>
<dbReference type="PANTHER" id="PTHR46018:SF2">
    <property type="entry name" value="ZINC PHOSPHODIESTERASE ELAC PROTEIN 1"/>
    <property type="match status" value="1"/>
</dbReference>
<keyword evidence="10" id="KW-1185">Reference proteome</keyword>
<protein>
    <recommendedName>
        <fullName evidence="11">Metallo-beta-lactamase domain-containing protein</fullName>
    </recommendedName>
</protein>
<dbReference type="GO" id="GO:0046872">
    <property type="term" value="F:metal ion binding"/>
    <property type="evidence" value="ECO:0007669"/>
    <property type="project" value="UniProtKB-KW"/>
</dbReference>
<sequence length="372" mass="41498">MHLIFLGTASCYPTKHRGVSCTAVKFSDGDVWIFDCGEGSQIQIQKSSLHSGKVKKIFITHLHGDHLFGLPGFMCAIGCFERADEFVLELYGPLGLRRYVRESLNLSRSPLNYKYVVHELIPLDWQYPEDIKDWKINEEGDNVLLHPQEIVGRQITNSENIWTLFQDNHATVNAGALVHRIPSFGFSLQQNPISGSLKADLLLKMGLKPGPLYGKLKQGESVILENGQKVSFLAILEHFINPEDVMDPSTPGLKVAILGDTCDSSGMIDIALECDYIVHEATLEDAMKEKAIGNGHSTPSMAAAFAEQIKAKHLVLYHFSQRYKTHDDEPSLKILYNEAVAAFEKLGHDCQVTIAEDFMELALKQNKKTNSS</sequence>
<dbReference type="SUPFAM" id="SSF56281">
    <property type="entry name" value="Metallo-hydrolase/oxidoreductase"/>
    <property type="match status" value="1"/>
</dbReference>
<comment type="subunit">
    <text evidence="2">Homodimer.</text>
</comment>
<evidence type="ECO:0000256" key="2">
    <source>
        <dbReference type="ARBA" id="ARBA00011738"/>
    </source>
</evidence>
<evidence type="ECO:0000256" key="5">
    <source>
        <dbReference type="ARBA" id="ARBA00022723"/>
    </source>
</evidence>
<dbReference type="EMBL" id="OV725082">
    <property type="protein sequence ID" value="CAH1405960.1"/>
    <property type="molecule type" value="Genomic_DNA"/>
</dbReference>
<dbReference type="Gene3D" id="3.60.15.10">
    <property type="entry name" value="Ribonuclease Z/Hydroxyacylglutathione hydrolase-like"/>
    <property type="match status" value="1"/>
</dbReference>
<evidence type="ECO:0008006" key="11">
    <source>
        <dbReference type="Google" id="ProtNLM"/>
    </source>
</evidence>
<dbReference type="Pfam" id="PF23023">
    <property type="entry name" value="Anti-Pycsar_Apyc1"/>
    <property type="match status" value="1"/>
</dbReference>
<dbReference type="AlphaFoldDB" id="A0A9P0HNE9"/>
<dbReference type="HAMAP" id="MF_01818">
    <property type="entry name" value="RNase_Z_BN"/>
    <property type="match status" value="1"/>
</dbReference>
<dbReference type="CDD" id="cd07717">
    <property type="entry name" value="RNaseZ_ZiPD-like_MBL-fold"/>
    <property type="match status" value="1"/>
</dbReference>
<keyword evidence="4" id="KW-0540">Nuclease</keyword>
<dbReference type="OrthoDB" id="527344at2759"/>
<evidence type="ECO:0000256" key="4">
    <source>
        <dbReference type="ARBA" id="ARBA00022722"/>
    </source>
</evidence>
<comment type="cofactor">
    <cofactor evidence="1">
        <name>Zn(2+)</name>
        <dbReference type="ChEBI" id="CHEBI:29105"/>
    </cofactor>
</comment>
<evidence type="ECO:0000256" key="7">
    <source>
        <dbReference type="ARBA" id="ARBA00022801"/>
    </source>
</evidence>
<dbReference type="InterPro" id="IPR013471">
    <property type="entry name" value="RNase_Z/BN"/>
</dbReference>
<gene>
    <name evidence="9" type="ORF">NEZAVI_LOCUS14012</name>
</gene>
<dbReference type="Proteomes" id="UP001152798">
    <property type="component" value="Chromosome 6"/>
</dbReference>
<dbReference type="GO" id="GO:0042781">
    <property type="term" value="F:3'-tRNA processing endoribonuclease activity"/>
    <property type="evidence" value="ECO:0007669"/>
    <property type="project" value="TreeGrafter"/>
</dbReference>
<dbReference type="PANTHER" id="PTHR46018">
    <property type="entry name" value="ZINC PHOSPHODIESTERASE ELAC PROTEIN 1"/>
    <property type="match status" value="1"/>
</dbReference>
<dbReference type="GO" id="GO:0005634">
    <property type="term" value="C:nucleus"/>
    <property type="evidence" value="ECO:0007669"/>
    <property type="project" value="TreeGrafter"/>
</dbReference>
<keyword evidence="3" id="KW-0819">tRNA processing</keyword>
<keyword evidence="7" id="KW-0378">Hydrolase</keyword>
<reference evidence="9" key="1">
    <citation type="submission" date="2022-01" db="EMBL/GenBank/DDBJ databases">
        <authorList>
            <person name="King R."/>
        </authorList>
    </citation>
    <scope>NUCLEOTIDE SEQUENCE</scope>
</reference>
<keyword evidence="8" id="KW-0862">Zinc</keyword>
<evidence type="ECO:0000256" key="8">
    <source>
        <dbReference type="ARBA" id="ARBA00022833"/>
    </source>
</evidence>
<evidence type="ECO:0000256" key="1">
    <source>
        <dbReference type="ARBA" id="ARBA00001947"/>
    </source>
</evidence>